<dbReference type="PANTHER" id="PTHR45655:SF10">
    <property type="entry name" value="SOLUBLE GUANYLATE CYCLASE 88E"/>
    <property type="match status" value="1"/>
</dbReference>
<dbReference type="Pfam" id="PF00211">
    <property type="entry name" value="Guanylate_cyc"/>
    <property type="match status" value="1"/>
</dbReference>
<dbReference type="SUPFAM" id="SSF55073">
    <property type="entry name" value="Nucleotide cyclase"/>
    <property type="match status" value="1"/>
</dbReference>
<feature type="compositionally biased region" description="Basic and acidic residues" evidence="10">
    <location>
        <begin position="799"/>
        <end position="810"/>
    </location>
</feature>
<evidence type="ECO:0000256" key="7">
    <source>
        <dbReference type="ARBA" id="ARBA00023293"/>
    </source>
</evidence>
<evidence type="ECO:0000256" key="3">
    <source>
        <dbReference type="ARBA" id="ARBA00022490"/>
    </source>
</evidence>
<dbReference type="Gene3D" id="3.30.70.1230">
    <property type="entry name" value="Nucleotide cyclase"/>
    <property type="match status" value="1"/>
</dbReference>
<keyword evidence="7" id="KW-0141">cGMP biosynthesis</keyword>
<dbReference type="InterPro" id="IPR029787">
    <property type="entry name" value="Nucleotide_cyclase"/>
</dbReference>
<feature type="region of interest" description="Disordered" evidence="10">
    <location>
        <begin position="798"/>
        <end position="933"/>
    </location>
</feature>
<evidence type="ECO:0000256" key="5">
    <source>
        <dbReference type="ARBA" id="ARBA00023134"/>
    </source>
</evidence>
<evidence type="ECO:0000259" key="11">
    <source>
        <dbReference type="PROSITE" id="PS50125"/>
    </source>
</evidence>
<feature type="compositionally biased region" description="Polar residues" evidence="10">
    <location>
        <begin position="811"/>
        <end position="830"/>
    </location>
</feature>
<dbReference type="InterPro" id="IPR001054">
    <property type="entry name" value="A/G_cyclase"/>
</dbReference>
<dbReference type="Pfam" id="PF07701">
    <property type="entry name" value="HNOBA"/>
    <property type="match status" value="1"/>
</dbReference>
<reference evidence="13" key="1">
    <citation type="submission" date="2025-08" db="UniProtKB">
        <authorList>
            <consortium name="RefSeq"/>
        </authorList>
    </citation>
    <scope>IDENTIFICATION</scope>
</reference>
<evidence type="ECO:0000256" key="8">
    <source>
        <dbReference type="RuleBase" id="RU000405"/>
    </source>
</evidence>
<dbReference type="SUPFAM" id="SSF111126">
    <property type="entry name" value="Ligand-binding domain in the NO signalling and Golgi transport"/>
    <property type="match status" value="1"/>
</dbReference>
<feature type="domain" description="Guanylate cyclase" evidence="11">
    <location>
        <begin position="611"/>
        <end position="739"/>
    </location>
</feature>
<dbReference type="Pfam" id="PF07700">
    <property type="entry name" value="HNOB"/>
    <property type="match status" value="1"/>
</dbReference>
<dbReference type="Proteomes" id="UP001652741">
    <property type="component" value="Chromosome ssa05"/>
</dbReference>
<dbReference type="Gene3D" id="3.30.450.260">
    <property type="entry name" value="Haem NO binding associated domain"/>
    <property type="match status" value="2"/>
</dbReference>
<sequence length="946" mass="107630">MYGLYLEAVNDYINESYGEDVWRLIEARAEIPHLKFVRHQMYNDNLILRLAKAAGEVLGKTHDELMYAFGVYMVKRIGNYGYERILKVLGRNVRDFINELDNLHEYFRFSFPKVQPPSFCVEEECETSLTLHYRSTRKGFTQFVKGQLSQVGRQFYNTDIEVEILSKEETEKMTYVIYKMNFDNAAFKHRMPQQKTAPGYEKLPMKRGIFFDMFPFSVIFRRDMTMYRIGDGLKEVFSDLQGKKVNEEFTLVRPMLEFSWDNIYTHLNNVFELLSKAVVESKQKVNVPKLSKEKEDEGKEESEKPKREEERGTEKSRVRPSPQSTDRRGEYFVPNNLKHMSNYNHFHNFTVLFQPHSVEIYIKHRKISFLTALGFESLPICVTINHLSVSAVISMSEMHKTNVTHSATHSPSLTQSFPPSVIHSILSSGPLDVKSVEEMKGDQEFSSALTQYNSSANSGGEDIELLAFQTVTGKCSETIFEDMREPPKKPLHLKGQMKYVPQWDSLIFLSTPIIETVEDMIKMGVYVNDLNLHDSSRELILAGTQQSAELQLALDQEQQKYAQLQEIIKKLDEEKKRGDSLLYAMIPKAVADRLRKGITALETCQVFPDVTILFSDVVKFNEICIHITPMQVVDMLNEIYIVFDTLSEKHNVYKVETIRDAYMVVAGVPNKTTFHAHHICDMALDMLSSIDHLKDPSTGDNIQIRVGIHSGMVVAGVVGLKMPRYCLFGDTVNTASRMESNGVGMQIHISQTTKDHLEHEPYIIEERGKIFVKGKGYMKTYWLKGKKDLSFKTPAELRYSSEQKDSEDRSSNGSTCTNTKRSTSNLNIPNEEQAEGKPTPTELPAEPLPSLEGAPEDPTDPTEPQEKKVKKNTKNNNKGGVAKPEAPPQQVNVVQESVVLPAAAQETPKAPPATAAPVLNNKKNSFRQHNKLPAHLPMRSTSCCLL</sequence>
<name>A0ABM3ERK9_SALSA</name>
<dbReference type="InterPro" id="IPR011645">
    <property type="entry name" value="HNOB_dom_associated"/>
</dbReference>
<organism evidence="12 13">
    <name type="scientific">Salmo salar</name>
    <name type="common">Atlantic salmon</name>
    <dbReference type="NCBI Taxonomy" id="8030"/>
    <lineage>
        <taxon>Eukaryota</taxon>
        <taxon>Metazoa</taxon>
        <taxon>Chordata</taxon>
        <taxon>Craniata</taxon>
        <taxon>Vertebrata</taxon>
        <taxon>Euteleostomi</taxon>
        <taxon>Actinopterygii</taxon>
        <taxon>Neopterygii</taxon>
        <taxon>Teleostei</taxon>
        <taxon>Protacanthopterygii</taxon>
        <taxon>Salmoniformes</taxon>
        <taxon>Salmonidae</taxon>
        <taxon>Salmoninae</taxon>
        <taxon>Salmo</taxon>
    </lineage>
</organism>
<keyword evidence="9" id="KW-0175">Coiled coil</keyword>
<evidence type="ECO:0000256" key="6">
    <source>
        <dbReference type="ARBA" id="ARBA00023239"/>
    </source>
</evidence>
<dbReference type="PROSITE" id="PS00452">
    <property type="entry name" value="GUANYLATE_CYCLASE_1"/>
    <property type="match status" value="1"/>
</dbReference>
<dbReference type="SMART" id="SM00044">
    <property type="entry name" value="CYCc"/>
    <property type="match status" value="1"/>
</dbReference>
<keyword evidence="4" id="KW-0547">Nucleotide-binding</keyword>
<dbReference type="InterPro" id="IPR024096">
    <property type="entry name" value="NO_sig/Golgi_transp_ligand-bd"/>
</dbReference>
<dbReference type="PROSITE" id="PS50125">
    <property type="entry name" value="GUANYLATE_CYCLASE_2"/>
    <property type="match status" value="1"/>
</dbReference>
<keyword evidence="6 8" id="KW-0456">Lyase</keyword>
<dbReference type="InterPro" id="IPR042463">
    <property type="entry name" value="HNOB_dom_associated_sf"/>
</dbReference>
<gene>
    <name evidence="13" type="primary">LOC106605334</name>
</gene>
<proteinExistence type="inferred from homology"/>
<dbReference type="Gene3D" id="3.90.1520.10">
    <property type="entry name" value="H-NOX domain"/>
    <property type="match status" value="1"/>
</dbReference>
<dbReference type="EC" id="4.6.1.2" evidence="2"/>
<dbReference type="InterPro" id="IPR018297">
    <property type="entry name" value="A/G_cyclase_CS"/>
</dbReference>
<evidence type="ECO:0000313" key="13">
    <source>
        <dbReference type="RefSeq" id="XP_045573690.1"/>
    </source>
</evidence>
<comment type="subcellular location">
    <subcellularLocation>
        <location evidence="1">Cytoplasm</location>
    </subcellularLocation>
</comment>
<dbReference type="RefSeq" id="XP_045573690.1">
    <property type="nucleotide sequence ID" value="XM_045717734.1"/>
</dbReference>
<feature type="compositionally biased region" description="Low complexity" evidence="10">
    <location>
        <begin position="874"/>
        <end position="883"/>
    </location>
</feature>
<feature type="compositionally biased region" description="Basic and acidic residues" evidence="10">
    <location>
        <begin position="290"/>
        <end position="317"/>
    </location>
</feature>
<dbReference type="Gene3D" id="6.10.250.780">
    <property type="match status" value="1"/>
</dbReference>
<feature type="region of interest" description="Disordered" evidence="10">
    <location>
        <begin position="287"/>
        <end position="330"/>
    </location>
</feature>
<dbReference type="InterPro" id="IPR011644">
    <property type="entry name" value="Heme_NO-bd"/>
</dbReference>
<keyword evidence="3" id="KW-0963">Cytoplasm</keyword>
<evidence type="ECO:0000256" key="2">
    <source>
        <dbReference type="ARBA" id="ARBA00012202"/>
    </source>
</evidence>
<feature type="coiled-coil region" evidence="9">
    <location>
        <begin position="547"/>
        <end position="574"/>
    </location>
</feature>
<evidence type="ECO:0000256" key="9">
    <source>
        <dbReference type="SAM" id="Coils"/>
    </source>
</evidence>
<dbReference type="PANTHER" id="PTHR45655">
    <property type="entry name" value="GUANYLATE CYCLASE SOLUBLE SUBUNIT BETA-2"/>
    <property type="match status" value="1"/>
</dbReference>
<dbReference type="CDD" id="cd07302">
    <property type="entry name" value="CHD"/>
    <property type="match status" value="1"/>
</dbReference>
<keyword evidence="12" id="KW-1185">Reference proteome</keyword>
<evidence type="ECO:0000313" key="12">
    <source>
        <dbReference type="Proteomes" id="UP001652741"/>
    </source>
</evidence>
<evidence type="ECO:0000256" key="10">
    <source>
        <dbReference type="SAM" id="MobiDB-lite"/>
    </source>
</evidence>
<keyword evidence="5" id="KW-0342">GTP-binding</keyword>
<dbReference type="GeneID" id="106605334"/>
<dbReference type="InterPro" id="IPR038158">
    <property type="entry name" value="H-NOX_domain_sf"/>
</dbReference>
<accession>A0ABM3ERK9</accession>
<feature type="compositionally biased region" description="Low complexity" evidence="10">
    <location>
        <begin position="901"/>
        <end position="917"/>
    </location>
</feature>
<comment type="similarity">
    <text evidence="8">Belongs to the adenylyl cyclase class-4/guanylyl cyclase family.</text>
</comment>
<evidence type="ECO:0000256" key="1">
    <source>
        <dbReference type="ARBA" id="ARBA00004496"/>
    </source>
</evidence>
<evidence type="ECO:0000256" key="4">
    <source>
        <dbReference type="ARBA" id="ARBA00022741"/>
    </source>
</evidence>
<feature type="compositionally biased region" description="Low complexity" evidence="10">
    <location>
        <begin position="838"/>
        <end position="853"/>
    </location>
</feature>
<protein>
    <recommendedName>
        <fullName evidence="2">guanylate cyclase</fullName>
        <ecNumber evidence="2">4.6.1.2</ecNumber>
    </recommendedName>
</protein>